<evidence type="ECO:0000313" key="13">
    <source>
        <dbReference type="Proteomes" id="UP000294834"/>
    </source>
</evidence>
<dbReference type="GeneID" id="93448528"/>
<dbReference type="EMBL" id="JAWDEV010000012">
    <property type="protein sequence ID" value="MDU0271946.1"/>
    <property type="molecule type" value="Genomic_DNA"/>
</dbReference>
<evidence type="ECO:0000313" key="19">
    <source>
        <dbReference type="Proteomes" id="UP000500949"/>
    </source>
</evidence>
<evidence type="ECO:0000313" key="18">
    <source>
        <dbReference type="Proteomes" id="UP000481700"/>
    </source>
</evidence>
<evidence type="ECO:0000313" key="17">
    <source>
        <dbReference type="Proteomes" id="UP000481616"/>
    </source>
</evidence>
<organism evidence="4 17">
    <name type="scientific">Phocaeicola dorei</name>
    <dbReference type="NCBI Taxonomy" id="357276"/>
    <lineage>
        <taxon>Bacteria</taxon>
        <taxon>Pseudomonadati</taxon>
        <taxon>Bacteroidota</taxon>
        <taxon>Bacteroidia</taxon>
        <taxon>Bacteroidales</taxon>
        <taxon>Bacteroidaceae</taxon>
        <taxon>Phocaeicola</taxon>
    </lineage>
</organism>
<dbReference type="EMBL" id="BQOB01000001">
    <property type="protein sequence ID" value="GKH79440.1"/>
    <property type="molecule type" value="Genomic_DNA"/>
</dbReference>
<dbReference type="InterPro" id="IPR021638">
    <property type="entry name" value="DUF3244"/>
</dbReference>
<dbReference type="Proteomes" id="UP000441162">
    <property type="component" value="Unassembled WGS sequence"/>
</dbReference>
<evidence type="ECO:0000313" key="10">
    <source>
        <dbReference type="EMBL" id="TWV75960.1"/>
    </source>
</evidence>
<evidence type="ECO:0000313" key="16">
    <source>
        <dbReference type="Proteomes" id="UP000441162"/>
    </source>
</evidence>
<evidence type="ECO:0000313" key="1">
    <source>
        <dbReference type="EMBL" id="GKH79440.1"/>
    </source>
</evidence>
<dbReference type="EMBL" id="CP126056">
    <property type="protein sequence ID" value="WHX09630.1"/>
    <property type="molecule type" value="Genomic_DNA"/>
</dbReference>
<evidence type="ECO:0000313" key="3">
    <source>
        <dbReference type="EMBL" id="KAA5381925.1"/>
    </source>
</evidence>
<evidence type="ECO:0000313" key="4">
    <source>
        <dbReference type="EMBL" id="KAA5395906.1"/>
    </source>
</evidence>
<reference evidence="7 19" key="4">
    <citation type="submission" date="2019-11" db="EMBL/GenBank/DDBJ databases">
        <title>Complete genome sequence of Bacteroides dorei DSM 17855.</title>
        <authorList>
            <person name="Russell J.T."/>
        </authorList>
    </citation>
    <scope>NUCLEOTIDE SEQUENCE [LARGE SCALE GENOMIC DNA]</scope>
    <source>
        <strain evidence="7 19">DSM 17855</strain>
    </source>
</reference>
<dbReference type="EMBL" id="CP046176">
    <property type="protein sequence ID" value="QJR78097.1"/>
    <property type="molecule type" value="Genomic_DNA"/>
</dbReference>
<reference evidence="1" key="5">
    <citation type="submission" date="2022-01" db="EMBL/GenBank/DDBJ databases">
        <title>Novel bile acid biosynthetic pathways are enriched in the microbiome of centenarians.</title>
        <authorList>
            <person name="Sato Y."/>
            <person name="Atarashi K."/>
            <person name="Plichta R.D."/>
            <person name="Arai Y."/>
            <person name="Sasajima S."/>
            <person name="Kearney M.S."/>
            <person name="Suda W."/>
            <person name="Takeshita K."/>
            <person name="Sasaki T."/>
            <person name="Okamoto S."/>
            <person name="Skelly N.A."/>
            <person name="Okamura Y."/>
            <person name="Vlamakis H."/>
            <person name="Li Y."/>
            <person name="Tanoue T."/>
            <person name="Takei H."/>
            <person name="Nittono H."/>
            <person name="Narushima S."/>
            <person name="Irie J."/>
            <person name="Itoh H."/>
            <person name="Moriya K."/>
            <person name="Sugiura Y."/>
            <person name="Suematsu M."/>
            <person name="Moritoki N."/>
            <person name="Shibata S."/>
            <person name="Littman R.D."/>
            <person name="Fischbach A.M."/>
            <person name="Uwamino Y."/>
            <person name="Inoue T."/>
            <person name="Honda A."/>
            <person name="Hattori M."/>
            <person name="Murai T."/>
            <person name="Xavier J.R."/>
            <person name="Hirose N."/>
            <person name="Honda K."/>
        </authorList>
    </citation>
    <scope>NUCLEOTIDE SEQUENCE</scope>
    <source>
        <strain evidence="1">CE91-St7</strain>
    </source>
</reference>
<evidence type="ECO:0000313" key="11">
    <source>
        <dbReference type="EMBL" id="WHX09630.1"/>
    </source>
</evidence>
<reference evidence="6" key="7">
    <citation type="submission" date="2023-10" db="EMBL/GenBank/DDBJ databases">
        <title>Genome of Potential pathogenic bacteria in Crohn's disease.</title>
        <authorList>
            <person name="Rodriguez-Palacios A."/>
        </authorList>
    </citation>
    <scope>NUCLEOTIDE SEQUENCE</scope>
    <source>
        <strain evidence="6">CavFT-hAR62</strain>
    </source>
</reference>
<reference evidence="11" key="6">
    <citation type="journal article" date="2023" name="Nat. Commun.">
        <title>Identification of a novel Human Milk Oligosaccharides utilization cluster in the infant gut commensal Bacteroides dorei.</title>
        <authorList>
            <person name="Kijner S."/>
            <person name="Ennis D."/>
            <person name="Shmorak S."/>
            <person name="Florentin A."/>
            <person name="Yassour M."/>
        </authorList>
    </citation>
    <scope>NUCLEOTIDE SEQUENCE</scope>
    <source>
        <strain evidence="11">2</strain>
    </source>
</reference>
<evidence type="ECO:0000313" key="2">
    <source>
        <dbReference type="EMBL" id="KAA5315289.1"/>
    </source>
</evidence>
<dbReference type="Pfam" id="PF11589">
    <property type="entry name" value="DUF3244"/>
    <property type="match status" value="1"/>
</dbReference>
<sequence>MKTTKELKIWSLRMVLFTILLSGLSVQKVYSFCNSTEIIINGKWYSNQEKVNTRSLPSIPITACTDGQNIYIENTSPDCDIQITITGNQTGEVMYEQLVPQAQTSYIIISIASFPSGEYTLELTSEDGKYLVGAFKR</sequence>
<dbReference type="Gene3D" id="2.60.40.3080">
    <property type="match status" value="1"/>
</dbReference>
<protein>
    <submittedName>
        <fullName evidence="4">DUF3244 domain-containing protein</fullName>
    </submittedName>
</protein>
<dbReference type="KEGG" id="bdh:GV66_01610"/>
<evidence type="ECO:0000313" key="9">
    <source>
        <dbReference type="EMBL" id="TDB09023.1"/>
    </source>
</evidence>
<dbReference type="KEGG" id="bdo:EL88_20585"/>
<dbReference type="EMBL" id="VVZV01000030">
    <property type="protein sequence ID" value="KAA5315289.1"/>
    <property type="molecule type" value="Genomic_DNA"/>
</dbReference>
<dbReference type="Proteomes" id="UP000294527">
    <property type="component" value="Unassembled WGS sequence"/>
</dbReference>
<name>A0A076IT19_9BACT</name>
<dbReference type="Proteomes" id="UP001055104">
    <property type="component" value="Unassembled WGS sequence"/>
</dbReference>
<dbReference type="Proteomes" id="UP001177934">
    <property type="component" value="Chromosome"/>
</dbReference>
<evidence type="ECO:0000313" key="12">
    <source>
        <dbReference type="Proteomes" id="UP000294527"/>
    </source>
</evidence>
<reference evidence="12 13" key="2">
    <citation type="journal article" date="2019" name="Nat. Microbiol.">
        <title>Genomic variation and strain-specific functional adaptation in the human gut microbiome during early life.</title>
        <authorList>
            <person name="Vatanen T."/>
            <person name="Plichta D.R."/>
            <person name="Somani J."/>
            <person name="Munch P.C."/>
            <person name="Arthur T.D."/>
            <person name="Hall A.B."/>
            <person name="Rudolf S."/>
            <person name="Oakeley E.J."/>
            <person name="Ke X."/>
            <person name="Young R.A."/>
            <person name="Haiser H.J."/>
            <person name="Kolde R."/>
            <person name="Yassour M."/>
            <person name="Luopajarvi K."/>
            <person name="Siljander H."/>
            <person name="Virtanen S.M."/>
            <person name="Ilonen J."/>
            <person name="Uibo R."/>
            <person name="Tillmann V."/>
            <person name="Mokurov S."/>
            <person name="Dorshakova N."/>
            <person name="Porter J.A."/>
            <person name="McHardy A.C."/>
            <person name="Lahdesmaki H."/>
            <person name="Vlamakis H."/>
            <person name="Huttenhower C."/>
            <person name="Knip M."/>
            <person name="Xavier R.J."/>
        </authorList>
    </citation>
    <scope>NUCLEOTIDE SEQUENCE [LARGE SCALE GENOMIC DNA]</scope>
    <source>
        <strain evidence="8 12">RJX1047</strain>
        <strain evidence="9 13">RJX1052</strain>
    </source>
</reference>
<dbReference type="Proteomes" id="UP000294834">
    <property type="component" value="Unassembled WGS sequence"/>
</dbReference>
<dbReference type="eggNOG" id="ENOG502ZNN1">
    <property type="taxonomic scope" value="Bacteria"/>
</dbReference>
<dbReference type="Proteomes" id="UP001181086">
    <property type="component" value="Unassembled WGS sequence"/>
</dbReference>
<evidence type="ECO:0000313" key="7">
    <source>
        <dbReference type="EMBL" id="QJR78097.1"/>
    </source>
</evidence>
<evidence type="ECO:0000313" key="6">
    <source>
        <dbReference type="EMBL" id="MDU0271946.1"/>
    </source>
</evidence>
<dbReference type="Proteomes" id="UP000481616">
    <property type="component" value="Unassembled WGS sequence"/>
</dbReference>
<dbReference type="RefSeq" id="WP_005853036.1">
    <property type="nucleotide sequence ID" value="NZ_BAABZF010000001.1"/>
</dbReference>
<accession>A0A076IT19</accession>
<dbReference type="Proteomes" id="UP000315833">
    <property type="component" value="Unassembled WGS sequence"/>
</dbReference>
<dbReference type="Proteomes" id="UP000347681">
    <property type="component" value="Unassembled WGS sequence"/>
</dbReference>
<reference evidence="10 14" key="3">
    <citation type="submission" date="2019-07" db="EMBL/GenBank/DDBJ databases">
        <title>Genome sequencing of Bacteroides dorei iSURF_12.</title>
        <authorList>
            <person name="Sevigny J.L."/>
            <person name="Ruoff K.L."/>
            <person name="Price C.E."/>
            <person name="Valls R.A."/>
            <person name="O'Toole G.A."/>
        </authorList>
    </citation>
    <scope>NUCLEOTIDE SEQUENCE [LARGE SCALE GENOMIC DNA]</scope>
    <source>
        <strain evidence="10 14">ANK132K_1B</strain>
    </source>
</reference>
<dbReference type="EMBL" id="SLTU01000002">
    <property type="protein sequence ID" value="TDA73385.1"/>
    <property type="molecule type" value="Genomic_DNA"/>
</dbReference>
<dbReference type="EMBL" id="SLTX01000001">
    <property type="protein sequence ID" value="TDB09023.1"/>
    <property type="molecule type" value="Genomic_DNA"/>
</dbReference>
<evidence type="ECO:0000313" key="15">
    <source>
        <dbReference type="Proteomes" id="UP000347681"/>
    </source>
</evidence>
<dbReference type="EMBL" id="VVYY01000014">
    <property type="protein sequence ID" value="KAA5395906.1"/>
    <property type="molecule type" value="Genomic_DNA"/>
</dbReference>
<gene>
    <name evidence="1" type="ORF">CE91St7_03240</name>
    <name evidence="8" type="ORF">E1I98_18690</name>
    <name evidence="9" type="ORF">E1J06_17485</name>
    <name evidence="5" type="ORF">F2Y51_14975</name>
    <name evidence="4" type="ORF">F2Y58_16075</name>
    <name evidence="3" type="ORF">F2Y61_14495</name>
    <name evidence="2" type="ORF">F2Z07_20005</name>
    <name evidence="10" type="ORF">FSA04_04585</name>
    <name evidence="7" type="ORF">GKD17_17830</name>
    <name evidence="11" type="ORF">QNN11_20695</name>
    <name evidence="6" type="ORF">RVH45_19065</name>
</gene>
<dbReference type="EMBL" id="VOIF01000004">
    <property type="protein sequence ID" value="TWV75960.1"/>
    <property type="molecule type" value="Genomic_DNA"/>
</dbReference>
<dbReference type="Proteomes" id="UP000481700">
    <property type="component" value="Unassembled WGS sequence"/>
</dbReference>
<proteinExistence type="predicted"/>
<evidence type="ECO:0000313" key="8">
    <source>
        <dbReference type="EMBL" id="TDA73385.1"/>
    </source>
</evidence>
<evidence type="ECO:0000313" key="14">
    <source>
        <dbReference type="Proteomes" id="UP000315833"/>
    </source>
</evidence>
<reference evidence="15 16" key="1">
    <citation type="journal article" date="2019" name="Nat. Med.">
        <title>A library of human gut bacterial isolates paired with longitudinal multiomics data enables mechanistic microbiome research.</title>
        <authorList>
            <person name="Poyet M."/>
            <person name="Groussin M."/>
            <person name="Gibbons S.M."/>
            <person name="Avila-Pacheco J."/>
            <person name="Jiang X."/>
            <person name="Kearney S.M."/>
            <person name="Perrotta A.R."/>
            <person name="Berdy B."/>
            <person name="Zhao S."/>
            <person name="Lieberman T.D."/>
            <person name="Swanson P.K."/>
            <person name="Smith M."/>
            <person name="Roesemann S."/>
            <person name="Alexander J.E."/>
            <person name="Rich S.A."/>
            <person name="Livny J."/>
            <person name="Vlamakis H."/>
            <person name="Clish C."/>
            <person name="Bullock K."/>
            <person name="Deik A."/>
            <person name="Scott J."/>
            <person name="Pierce K.A."/>
            <person name="Xavier R.J."/>
            <person name="Alm E.J."/>
        </authorList>
    </citation>
    <scope>NUCLEOTIDE SEQUENCE [LARGE SCALE GENOMIC DNA]</scope>
    <source>
        <strain evidence="4 17">BIOML-A1</strain>
        <strain evidence="2 18">BIOML-A25</strain>
        <strain evidence="5 16">BIOML-A4</strain>
        <strain evidence="3 15">BIOML-A5</strain>
    </source>
</reference>
<dbReference type="Proteomes" id="UP000500949">
    <property type="component" value="Chromosome"/>
</dbReference>
<dbReference type="EMBL" id="VVZB01000007">
    <property type="protein sequence ID" value="KAA5381925.1"/>
    <property type="molecule type" value="Genomic_DNA"/>
</dbReference>
<dbReference type="AlphaFoldDB" id="A0A076IT19"/>
<evidence type="ECO:0000313" key="5">
    <source>
        <dbReference type="EMBL" id="KAA5403647.1"/>
    </source>
</evidence>
<dbReference type="EMBL" id="VVZA01000013">
    <property type="protein sequence ID" value="KAA5403647.1"/>
    <property type="molecule type" value="Genomic_DNA"/>
</dbReference>